<dbReference type="EMBL" id="BKCJ010007356">
    <property type="protein sequence ID" value="GEU76849.1"/>
    <property type="molecule type" value="Genomic_DNA"/>
</dbReference>
<feature type="domain" description="Retrovirus-related Pol polyprotein from transposon TNT 1-94-like beta-barrel" evidence="3">
    <location>
        <begin position="207"/>
        <end position="280"/>
    </location>
</feature>
<dbReference type="InterPro" id="IPR039537">
    <property type="entry name" value="Retrotran_Ty1/copia-like"/>
</dbReference>
<dbReference type="InterPro" id="IPR025724">
    <property type="entry name" value="GAG-pre-integrase_dom"/>
</dbReference>
<accession>A0A6L2MTY0</accession>
<dbReference type="InterPro" id="IPR054722">
    <property type="entry name" value="PolX-like_BBD"/>
</dbReference>
<dbReference type="Pfam" id="PF13976">
    <property type="entry name" value="gag_pre-integrs"/>
    <property type="match status" value="1"/>
</dbReference>
<dbReference type="PANTHER" id="PTHR42648:SF18">
    <property type="entry name" value="RETROTRANSPOSON, UNCLASSIFIED-LIKE PROTEIN"/>
    <property type="match status" value="1"/>
</dbReference>
<comment type="caution">
    <text evidence="4">The sequence shown here is derived from an EMBL/GenBank/DDBJ whole genome shotgun (WGS) entry which is preliminary data.</text>
</comment>
<dbReference type="PANTHER" id="PTHR42648">
    <property type="entry name" value="TRANSPOSASE, PUTATIVE-RELATED"/>
    <property type="match status" value="1"/>
</dbReference>
<dbReference type="AlphaFoldDB" id="A0A6L2MTY0"/>
<dbReference type="GO" id="GO:0006508">
    <property type="term" value="P:proteolysis"/>
    <property type="evidence" value="ECO:0007669"/>
    <property type="project" value="UniProtKB-KW"/>
</dbReference>
<proteinExistence type="predicted"/>
<evidence type="ECO:0000256" key="1">
    <source>
        <dbReference type="ARBA" id="ARBA00022670"/>
    </source>
</evidence>
<name>A0A6L2MTY0_TANCI</name>
<reference evidence="4" key="1">
    <citation type="journal article" date="2019" name="Sci. Rep.">
        <title>Draft genome of Tanacetum cinerariifolium, the natural source of mosquito coil.</title>
        <authorList>
            <person name="Yamashiro T."/>
            <person name="Shiraishi A."/>
            <person name="Satake H."/>
            <person name="Nakayama K."/>
        </authorList>
    </citation>
    <scope>NUCLEOTIDE SEQUENCE</scope>
</reference>
<feature type="domain" description="GAG-pre-integrase" evidence="2">
    <location>
        <begin position="309"/>
        <end position="380"/>
    </location>
</feature>
<organism evidence="4">
    <name type="scientific">Tanacetum cinerariifolium</name>
    <name type="common">Dalmatian daisy</name>
    <name type="synonym">Chrysanthemum cinerariifolium</name>
    <dbReference type="NCBI Taxonomy" id="118510"/>
    <lineage>
        <taxon>Eukaryota</taxon>
        <taxon>Viridiplantae</taxon>
        <taxon>Streptophyta</taxon>
        <taxon>Embryophyta</taxon>
        <taxon>Tracheophyta</taxon>
        <taxon>Spermatophyta</taxon>
        <taxon>Magnoliopsida</taxon>
        <taxon>eudicotyledons</taxon>
        <taxon>Gunneridae</taxon>
        <taxon>Pentapetalae</taxon>
        <taxon>asterids</taxon>
        <taxon>campanulids</taxon>
        <taxon>Asterales</taxon>
        <taxon>Asteraceae</taxon>
        <taxon>Asteroideae</taxon>
        <taxon>Anthemideae</taxon>
        <taxon>Anthemidinae</taxon>
        <taxon>Tanacetum</taxon>
    </lineage>
</organism>
<dbReference type="Pfam" id="PF22936">
    <property type="entry name" value="Pol_BBD"/>
    <property type="match status" value="1"/>
</dbReference>
<evidence type="ECO:0000313" key="4">
    <source>
        <dbReference type="EMBL" id="GEU76849.1"/>
    </source>
</evidence>
<gene>
    <name evidence="4" type="ORF">Tci_048827</name>
</gene>
<sequence>MGQTNQTIRMIMPSKYKIYKGRKGIGFKNRSYFRKAKDLRPTLYDERVINLLYTSMFLTCSDEALEIEKFKRARENKIEFAYDYGNLNTSYQTSSLKPYVPTMILEKIIIDLEDEVVSLLEKEKENLEIIESLKSKGVESSEKVVSETEKKSENNCQVIEKVCDSEENPNVIAPGMFKSSVSQSVSPISMTKTSCASNGVENKICLWIIDSGCLKHMTGNRALLTNFVEKFLRTVRFGNNDFAVIAGYGDVVIGSLTINKVYYVEGLVHNLFSVEQFCDKVLEVAFRKSTCFVRNEDGENLLTGDRSSNLYTISLNEVASNSSTCLLAKTSSSQFWLWHQRLSHLNFAIINNLVKNDLIQGLPKMKFEKDHLCFACEQGKIHQKHHKSKTAFASNQPLYLFHMDLCGSMHVESINEKRYVIYKKRTRKIHESVNVNFDEILEMASKQFCLEPGLSNLNETGKSSNPSVSQLSKTSKRDLEDLFHNFFDEYFDSSKIMKSSTMNVEISNVKIPSHEEKVFHESSESFQEESSLSCLNDDV</sequence>
<keyword evidence="1" id="KW-0378">Hydrolase</keyword>
<dbReference type="GO" id="GO:0008233">
    <property type="term" value="F:peptidase activity"/>
    <property type="evidence" value="ECO:0007669"/>
    <property type="project" value="UniProtKB-KW"/>
</dbReference>
<evidence type="ECO:0000259" key="3">
    <source>
        <dbReference type="Pfam" id="PF22936"/>
    </source>
</evidence>
<protein>
    <submittedName>
        <fullName evidence="4">Integrase, catalytic region, zinc finger, CCHC-type, peptidase aspartic, catalytic</fullName>
    </submittedName>
</protein>
<evidence type="ECO:0000259" key="2">
    <source>
        <dbReference type="Pfam" id="PF13976"/>
    </source>
</evidence>
<keyword evidence="1" id="KW-0645">Protease</keyword>